<dbReference type="AlphaFoldDB" id="A0A0N5AS78"/>
<evidence type="ECO:0000313" key="2">
    <source>
        <dbReference type="WBParaSite" id="SMUV_0000763501-mRNA-1"/>
    </source>
</evidence>
<organism evidence="1 2">
    <name type="scientific">Syphacia muris</name>
    <dbReference type="NCBI Taxonomy" id="451379"/>
    <lineage>
        <taxon>Eukaryota</taxon>
        <taxon>Metazoa</taxon>
        <taxon>Ecdysozoa</taxon>
        <taxon>Nematoda</taxon>
        <taxon>Chromadorea</taxon>
        <taxon>Rhabditida</taxon>
        <taxon>Spirurina</taxon>
        <taxon>Oxyuridomorpha</taxon>
        <taxon>Oxyuroidea</taxon>
        <taxon>Oxyuridae</taxon>
        <taxon>Syphacia</taxon>
    </lineage>
</organism>
<dbReference type="Proteomes" id="UP000046393">
    <property type="component" value="Unplaced"/>
</dbReference>
<protein>
    <submittedName>
        <fullName evidence="2">Uncharacterized protein</fullName>
    </submittedName>
</protein>
<dbReference type="WBParaSite" id="SMUV_0000763501-mRNA-1">
    <property type="protein sequence ID" value="SMUV_0000763501-mRNA-1"/>
    <property type="gene ID" value="SMUV_0000763501"/>
</dbReference>
<sequence>MIVAFYDRLALNTRTMLFTYPSNRLMIYRQSIRRINFQRSLLSAVGATTIGV</sequence>
<name>A0A0N5AS78_9BILA</name>
<reference evidence="2" key="1">
    <citation type="submission" date="2017-02" db="UniProtKB">
        <authorList>
            <consortium name="WormBaseParasite"/>
        </authorList>
    </citation>
    <scope>IDENTIFICATION</scope>
</reference>
<keyword evidence="1" id="KW-1185">Reference proteome</keyword>
<accession>A0A0N5AS78</accession>
<proteinExistence type="predicted"/>
<evidence type="ECO:0000313" key="1">
    <source>
        <dbReference type="Proteomes" id="UP000046393"/>
    </source>
</evidence>